<proteinExistence type="predicted"/>
<dbReference type="FunFam" id="3.40.50.300:FF:001329">
    <property type="entry name" value="Small GTP-binding protein, putative"/>
    <property type="match status" value="1"/>
</dbReference>
<dbReference type="Proteomes" id="UP000187209">
    <property type="component" value="Unassembled WGS sequence"/>
</dbReference>
<gene>
    <name evidence="2" type="ORF">SteCoe_25808</name>
</gene>
<dbReference type="PANTHER" id="PTHR47978">
    <property type="match status" value="1"/>
</dbReference>
<keyword evidence="1" id="KW-0547">Nucleotide-binding</keyword>
<protein>
    <submittedName>
        <fullName evidence="2">Uncharacterized protein</fullName>
    </submittedName>
</protein>
<dbReference type="Gene3D" id="3.40.50.300">
    <property type="entry name" value="P-loop containing nucleotide triphosphate hydrolases"/>
    <property type="match status" value="1"/>
</dbReference>
<dbReference type="Pfam" id="PF00071">
    <property type="entry name" value="Ras"/>
    <property type="match status" value="1"/>
</dbReference>
<dbReference type="SUPFAM" id="SSF52540">
    <property type="entry name" value="P-loop containing nucleoside triphosphate hydrolases"/>
    <property type="match status" value="1"/>
</dbReference>
<dbReference type="SMART" id="SM00177">
    <property type="entry name" value="ARF"/>
    <property type="match status" value="1"/>
</dbReference>
<dbReference type="InterPro" id="IPR005225">
    <property type="entry name" value="Small_GTP-bd"/>
</dbReference>
<dbReference type="EMBL" id="MPUH01000709">
    <property type="protein sequence ID" value="OMJ75111.1"/>
    <property type="molecule type" value="Genomic_DNA"/>
</dbReference>
<evidence type="ECO:0000313" key="2">
    <source>
        <dbReference type="EMBL" id="OMJ75111.1"/>
    </source>
</evidence>
<keyword evidence="3" id="KW-1185">Reference proteome</keyword>
<dbReference type="AlphaFoldDB" id="A0A1R2BEB4"/>
<dbReference type="PROSITE" id="PS51420">
    <property type="entry name" value="RHO"/>
    <property type="match status" value="1"/>
</dbReference>
<evidence type="ECO:0000256" key="1">
    <source>
        <dbReference type="ARBA" id="ARBA00022741"/>
    </source>
</evidence>
<dbReference type="PROSITE" id="PS51419">
    <property type="entry name" value="RAB"/>
    <property type="match status" value="1"/>
</dbReference>
<evidence type="ECO:0000313" key="3">
    <source>
        <dbReference type="Proteomes" id="UP000187209"/>
    </source>
</evidence>
<sequence length="217" mass="24696">MSAEGEAFSDIYKVVIIGASNVGKTALVYRYVLNELPPGLTSTVGVEFTKRVVTEKQTGQRIQLHIWDTAGQEKFKSVTKHYYRGTDICLLTFDLSYENSFNEVHHWVSEIREYTPEGCVVVLIGNKADLPNRTVDRDKALHFANQNGFFYHETSALWPRQTSLLKDGVAGGIEAIFDKIINQIFKSHTTKEEPHILKKEPLKVDLGYMHRRSDCEC</sequence>
<dbReference type="NCBIfam" id="TIGR00231">
    <property type="entry name" value="small_GTP"/>
    <property type="match status" value="1"/>
</dbReference>
<name>A0A1R2BEB4_9CILI</name>
<dbReference type="SMART" id="SM00175">
    <property type="entry name" value="RAB"/>
    <property type="match status" value="1"/>
</dbReference>
<dbReference type="PROSITE" id="PS51421">
    <property type="entry name" value="RAS"/>
    <property type="match status" value="1"/>
</dbReference>
<dbReference type="GO" id="GO:0003924">
    <property type="term" value="F:GTPase activity"/>
    <property type="evidence" value="ECO:0007669"/>
    <property type="project" value="InterPro"/>
</dbReference>
<organism evidence="2 3">
    <name type="scientific">Stentor coeruleus</name>
    <dbReference type="NCBI Taxonomy" id="5963"/>
    <lineage>
        <taxon>Eukaryota</taxon>
        <taxon>Sar</taxon>
        <taxon>Alveolata</taxon>
        <taxon>Ciliophora</taxon>
        <taxon>Postciliodesmatophora</taxon>
        <taxon>Heterotrichea</taxon>
        <taxon>Heterotrichida</taxon>
        <taxon>Stentoridae</taxon>
        <taxon>Stentor</taxon>
    </lineage>
</organism>
<reference evidence="2 3" key="1">
    <citation type="submission" date="2016-11" db="EMBL/GenBank/DDBJ databases">
        <title>The macronuclear genome of Stentor coeruleus: a giant cell with tiny introns.</title>
        <authorList>
            <person name="Slabodnick M."/>
            <person name="Ruby J.G."/>
            <person name="Reiff S.B."/>
            <person name="Swart E.C."/>
            <person name="Gosai S."/>
            <person name="Prabakaran S."/>
            <person name="Witkowska E."/>
            <person name="Larue G.E."/>
            <person name="Fisher S."/>
            <person name="Freeman R.M."/>
            <person name="Gunawardena J."/>
            <person name="Chu W."/>
            <person name="Stover N.A."/>
            <person name="Gregory B.D."/>
            <person name="Nowacki M."/>
            <person name="Derisi J."/>
            <person name="Roy S.W."/>
            <person name="Marshall W.F."/>
            <person name="Sood P."/>
        </authorList>
    </citation>
    <scope>NUCLEOTIDE SEQUENCE [LARGE SCALE GENOMIC DNA]</scope>
    <source>
        <strain evidence="2">WM001</strain>
    </source>
</reference>
<dbReference type="SMART" id="SM00176">
    <property type="entry name" value="RAN"/>
    <property type="match status" value="1"/>
</dbReference>
<dbReference type="SMART" id="SM00173">
    <property type="entry name" value="RAS"/>
    <property type="match status" value="1"/>
</dbReference>
<dbReference type="SMART" id="SM00174">
    <property type="entry name" value="RHO"/>
    <property type="match status" value="1"/>
</dbReference>
<dbReference type="CDD" id="cd00154">
    <property type="entry name" value="Rab"/>
    <property type="match status" value="1"/>
</dbReference>
<dbReference type="OrthoDB" id="409690at2759"/>
<dbReference type="InterPro" id="IPR027417">
    <property type="entry name" value="P-loop_NTPase"/>
</dbReference>
<dbReference type="GO" id="GO:0005525">
    <property type="term" value="F:GTP binding"/>
    <property type="evidence" value="ECO:0007669"/>
    <property type="project" value="InterPro"/>
</dbReference>
<dbReference type="PRINTS" id="PR00449">
    <property type="entry name" value="RASTRNSFRMNG"/>
</dbReference>
<accession>A0A1R2BEB4</accession>
<dbReference type="InterPro" id="IPR001806">
    <property type="entry name" value="Small_GTPase"/>
</dbReference>
<comment type="caution">
    <text evidence="2">The sequence shown here is derived from an EMBL/GenBank/DDBJ whole genome shotgun (WGS) entry which is preliminary data.</text>
</comment>